<feature type="region of interest" description="Disordered" evidence="12">
    <location>
        <begin position="1"/>
        <end position="25"/>
    </location>
</feature>
<comment type="catalytic activity">
    <reaction evidence="1">
        <text>ATP + protein L-histidine = ADP + protein N-phospho-L-histidine.</text>
        <dbReference type="EC" id="2.7.13.3"/>
    </reaction>
</comment>
<comment type="subcellular location">
    <subcellularLocation>
        <location evidence="3">Cell membrane</location>
    </subcellularLocation>
</comment>
<organism evidence="16 17">
    <name type="scientific">Actinomyces graevenitzii C83</name>
    <dbReference type="NCBI Taxonomy" id="435830"/>
    <lineage>
        <taxon>Bacteria</taxon>
        <taxon>Bacillati</taxon>
        <taxon>Actinomycetota</taxon>
        <taxon>Actinomycetes</taxon>
        <taxon>Actinomycetales</taxon>
        <taxon>Actinomycetaceae</taxon>
        <taxon>Actinomyces</taxon>
    </lineage>
</organism>
<dbReference type="FunFam" id="3.30.565.10:FF:000006">
    <property type="entry name" value="Sensor histidine kinase WalK"/>
    <property type="match status" value="1"/>
</dbReference>
<dbReference type="SMART" id="SM00388">
    <property type="entry name" value="HisKA"/>
    <property type="match status" value="1"/>
</dbReference>
<dbReference type="InterPro" id="IPR003594">
    <property type="entry name" value="HATPase_dom"/>
</dbReference>
<feature type="domain" description="Histidine kinase" evidence="14">
    <location>
        <begin position="292"/>
        <end position="511"/>
    </location>
</feature>
<evidence type="ECO:0000256" key="12">
    <source>
        <dbReference type="SAM" id="MobiDB-lite"/>
    </source>
</evidence>
<evidence type="ECO:0000256" key="10">
    <source>
        <dbReference type="ARBA" id="ARBA00023012"/>
    </source>
</evidence>
<evidence type="ECO:0000256" key="6">
    <source>
        <dbReference type="ARBA" id="ARBA00022679"/>
    </source>
</evidence>
<evidence type="ECO:0000256" key="11">
    <source>
        <dbReference type="ARBA" id="ARBA00023136"/>
    </source>
</evidence>
<feature type="transmembrane region" description="Helical" evidence="13">
    <location>
        <begin position="201"/>
        <end position="226"/>
    </location>
</feature>
<dbReference type="PROSITE" id="PS50109">
    <property type="entry name" value="HIS_KIN"/>
    <property type="match status" value="1"/>
</dbReference>
<feature type="domain" description="HAMP" evidence="15">
    <location>
        <begin position="223"/>
        <end position="277"/>
    </location>
</feature>
<dbReference type="CDD" id="cd00075">
    <property type="entry name" value="HATPase"/>
    <property type="match status" value="1"/>
</dbReference>
<dbReference type="InterPro" id="IPR036097">
    <property type="entry name" value="HisK_dim/P_sf"/>
</dbReference>
<dbReference type="OrthoDB" id="9786919at2"/>
<dbReference type="STRING" id="435830.HMPREF0045_01416"/>
<dbReference type="GO" id="GO:0005886">
    <property type="term" value="C:plasma membrane"/>
    <property type="evidence" value="ECO:0007669"/>
    <property type="project" value="UniProtKB-SubCell"/>
</dbReference>
<dbReference type="AlphaFoldDB" id="G9PGP2"/>
<evidence type="ECO:0000256" key="8">
    <source>
        <dbReference type="ARBA" id="ARBA00022777"/>
    </source>
</evidence>
<keyword evidence="10" id="KW-0902">Two-component regulatory system</keyword>
<dbReference type="Pfam" id="PF00512">
    <property type="entry name" value="HisKA"/>
    <property type="match status" value="1"/>
</dbReference>
<dbReference type="Gene3D" id="3.30.565.10">
    <property type="entry name" value="Histidine kinase-like ATPase, C-terminal domain"/>
    <property type="match status" value="1"/>
</dbReference>
<dbReference type="SMART" id="SM00304">
    <property type="entry name" value="HAMP"/>
    <property type="match status" value="1"/>
</dbReference>
<evidence type="ECO:0000256" key="9">
    <source>
        <dbReference type="ARBA" id="ARBA00022989"/>
    </source>
</evidence>
<evidence type="ECO:0000256" key="2">
    <source>
        <dbReference type="ARBA" id="ARBA00001968"/>
    </source>
</evidence>
<dbReference type="InterPro" id="IPR003660">
    <property type="entry name" value="HAMP_dom"/>
</dbReference>
<dbReference type="PROSITE" id="PS50885">
    <property type="entry name" value="HAMP"/>
    <property type="match status" value="1"/>
</dbReference>
<evidence type="ECO:0000256" key="3">
    <source>
        <dbReference type="ARBA" id="ARBA00004236"/>
    </source>
</evidence>
<dbReference type="FunFam" id="1.10.287.130:FF:000001">
    <property type="entry name" value="Two-component sensor histidine kinase"/>
    <property type="match status" value="1"/>
</dbReference>
<keyword evidence="5" id="KW-0597">Phosphoprotein</keyword>
<dbReference type="CDD" id="cd06225">
    <property type="entry name" value="HAMP"/>
    <property type="match status" value="1"/>
</dbReference>
<dbReference type="InterPro" id="IPR003661">
    <property type="entry name" value="HisK_dim/P_dom"/>
</dbReference>
<dbReference type="InterPro" id="IPR050428">
    <property type="entry name" value="TCS_sensor_his_kinase"/>
</dbReference>
<evidence type="ECO:0000256" key="7">
    <source>
        <dbReference type="ARBA" id="ARBA00022692"/>
    </source>
</evidence>
<dbReference type="InterPro" id="IPR004358">
    <property type="entry name" value="Sig_transdc_His_kin-like_C"/>
</dbReference>
<keyword evidence="8" id="KW-0418">Kinase</keyword>
<dbReference type="SUPFAM" id="SSF47384">
    <property type="entry name" value="Homodimeric domain of signal transducing histidine kinase"/>
    <property type="match status" value="1"/>
</dbReference>
<evidence type="ECO:0000256" key="4">
    <source>
        <dbReference type="ARBA" id="ARBA00012438"/>
    </source>
</evidence>
<reference evidence="16 17" key="1">
    <citation type="submission" date="2011-10" db="EMBL/GenBank/DDBJ databases">
        <title>The Genome Sequence of Actinomyces graevenitzii C83.</title>
        <authorList>
            <consortium name="The Broad Institute Genome Sequencing Platform"/>
            <consortium name="The Broad Institute Genome Sequencing Center for Infectious Disease"/>
            <person name="Earl A."/>
            <person name="Ward D."/>
            <person name="Feldgarden M."/>
            <person name="Gevers D."/>
            <person name="Sibley C.D."/>
            <person name="Field T.R."/>
            <person name="Grinwis M."/>
            <person name="Eshaghurshan C.S."/>
            <person name="Surette M.G."/>
            <person name="Young S.K."/>
            <person name="Zeng Q."/>
            <person name="Gargeya S."/>
            <person name="Fitzgerald M."/>
            <person name="Haas B."/>
            <person name="Abouelleil A."/>
            <person name="Alvarado L."/>
            <person name="Arachchi H.M."/>
            <person name="Berlin A."/>
            <person name="Brown A."/>
            <person name="Chapman S.B."/>
            <person name="Chen Z."/>
            <person name="Dunbar C."/>
            <person name="Freedman E."/>
            <person name="Gearin G."/>
            <person name="Goldberg J."/>
            <person name="Griggs A."/>
            <person name="Gujja S."/>
            <person name="Heiman D."/>
            <person name="Howarth C."/>
            <person name="Larson L."/>
            <person name="Lui A."/>
            <person name="MacDonald P.J.P."/>
            <person name="Montmayeur A."/>
            <person name="Murphy C."/>
            <person name="Neiman D."/>
            <person name="Pearson M."/>
            <person name="Priest M."/>
            <person name="Roberts A."/>
            <person name="Saif S."/>
            <person name="Shea T."/>
            <person name="Shenoy N."/>
            <person name="Sisk P."/>
            <person name="Stolte C."/>
            <person name="Sykes S."/>
            <person name="Wortman J."/>
            <person name="Nusbaum C."/>
            <person name="Birren B."/>
        </authorList>
    </citation>
    <scope>NUCLEOTIDE SEQUENCE [LARGE SCALE GENOMIC DNA]</scope>
    <source>
        <strain evidence="16 17">C83</strain>
    </source>
</reference>
<dbReference type="GO" id="GO:0000155">
    <property type="term" value="F:phosphorelay sensor kinase activity"/>
    <property type="evidence" value="ECO:0007669"/>
    <property type="project" value="InterPro"/>
</dbReference>
<evidence type="ECO:0000313" key="16">
    <source>
        <dbReference type="EMBL" id="EHM87729.1"/>
    </source>
</evidence>
<comment type="cofactor">
    <cofactor evidence="2">
        <name>a divalent metal cation</name>
        <dbReference type="ChEBI" id="CHEBI:60240"/>
    </cofactor>
</comment>
<dbReference type="InterPro" id="IPR036890">
    <property type="entry name" value="HATPase_C_sf"/>
</dbReference>
<gene>
    <name evidence="16" type="ORF">HMPREF0045_01416</name>
</gene>
<dbReference type="Proteomes" id="UP000003822">
    <property type="component" value="Unassembled WGS sequence"/>
</dbReference>
<dbReference type="Pfam" id="PF02518">
    <property type="entry name" value="HATPase_c"/>
    <property type="match status" value="1"/>
</dbReference>
<dbReference type="SUPFAM" id="SSF158472">
    <property type="entry name" value="HAMP domain-like"/>
    <property type="match status" value="1"/>
</dbReference>
<dbReference type="PANTHER" id="PTHR45436:SF5">
    <property type="entry name" value="SENSOR HISTIDINE KINASE TRCS"/>
    <property type="match status" value="1"/>
</dbReference>
<evidence type="ECO:0000313" key="17">
    <source>
        <dbReference type="Proteomes" id="UP000003822"/>
    </source>
</evidence>
<protein>
    <recommendedName>
        <fullName evidence="4">histidine kinase</fullName>
        <ecNumber evidence="4">2.7.13.3</ecNumber>
    </recommendedName>
</protein>
<name>G9PGP2_9ACTO</name>
<evidence type="ECO:0000256" key="5">
    <source>
        <dbReference type="ARBA" id="ARBA00022553"/>
    </source>
</evidence>
<evidence type="ECO:0000256" key="13">
    <source>
        <dbReference type="SAM" id="Phobius"/>
    </source>
</evidence>
<proteinExistence type="predicted"/>
<dbReference type="PANTHER" id="PTHR45436">
    <property type="entry name" value="SENSOR HISTIDINE KINASE YKOH"/>
    <property type="match status" value="1"/>
</dbReference>
<comment type="caution">
    <text evidence="16">The sequence shown here is derived from an EMBL/GenBank/DDBJ whole genome shotgun (WGS) entry which is preliminary data.</text>
</comment>
<keyword evidence="6" id="KW-0808">Transferase</keyword>
<dbReference type="Gene3D" id="1.10.287.130">
    <property type="match status" value="1"/>
</dbReference>
<keyword evidence="17" id="KW-1185">Reference proteome</keyword>
<evidence type="ECO:0000259" key="15">
    <source>
        <dbReference type="PROSITE" id="PS50885"/>
    </source>
</evidence>
<dbReference type="EC" id="2.7.13.3" evidence="4"/>
<dbReference type="GO" id="GO:0005509">
    <property type="term" value="F:calcium ion binding"/>
    <property type="evidence" value="ECO:0007669"/>
    <property type="project" value="UniProtKB-ARBA"/>
</dbReference>
<dbReference type="CDD" id="cd00082">
    <property type="entry name" value="HisKA"/>
    <property type="match status" value="1"/>
</dbReference>
<keyword evidence="9 13" id="KW-1133">Transmembrane helix</keyword>
<dbReference type="Pfam" id="PF00672">
    <property type="entry name" value="HAMP"/>
    <property type="match status" value="1"/>
</dbReference>
<dbReference type="SUPFAM" id="SSF55874">
    <property type="entry name" value="ATPase domain of HSP90 chaperone/DNA topoisomerase II/histidine kinase"/>
    <property type="match status" value="1"/>
</dbReference>
<dbReference type="Gene3D" id="6.10.340.10">
    <property type="match status" value="1"/>
</dbReference>
<dbReference type="InterPro" id="IPR005467">
    <property type="entry name" value="His_kinase_dom"/>
</dbReference>
<dbReference type="SMART" id="SM00387">
    <property type="entry name" value="HATPase_c"/>
    <property type="match status" value="1"/>
</dbReference>
<keyword evidence="11 13" id="KW-0472">Membrane</keyword>
<sequence length="515" mass="56032">MRDGQPLPSVPPVKLNAAEPTQPPPKRSLFQRFWSKLPLTNQLAIITTLLLMLSVAVTSISTSLLLENTLQEQVDSQLVDTGATRTVGNQALTLIKNGQTNPIPSTYYIYGKWFDGTSGQLISSSTAEHYGIPNIKGIDFSRKAVASYKPNPFTIESNIDGAKWRAIILPISSGDGKEYIGGVLIALPLKDTADAVDHTRLLLGLTGVAMLCLTATVATLFVGHALGPLREIESVAGKIAKGELSARINVTQSSNTEIGSLQRSLNSMLTQNEHAFEARTHSQERMQRFISDASHELRTPLATVRGWGELYQMGGVPPEQTDEVMGRIESEAKRMARLVEDLLQLARMDEGRPLEVTHFNVSQLAREAISDLIVLAPDRDTQVLTLEGEELEEELFIDGDRERLSQVLTNLLSNVLAYSPDGSPVEIAVGTNGTHTIIEVRDHGPGIDPADAKKVFDRFYRTESSRNRNTGGSGLGLAIVATIIKMHRGKVSMLNTPGGGATVRIILPNEYAVVE</sequence>
<dbReference type="PATRIC" id="fig|435830.3.peg.1365"/>
<dbReference type="EMBL" id="ACRN01000011">
    <property type="protein sequence ID" value="EHM87729.1"/>
    <property type="molecule type" value="Genomic_DNA"/>
</dbReference>
<dbReference type="eggNOG" id="COG2205">
    <property type="taxonomic scope" value="Bacteria"/>
</dbReference>
<evidence type="ECO:0000256" key="1">
    <source>
        <dbReference type="ARBA" id="ARBA00000085"/>
    </source>
</evidence>
<accession>G9PGP2</accession>
<dbReference type="HOGENOM" id="CLU_000445_89_6_11"/>
<dbReference type="PRINTS" id="PR00344">
    <property type="entry name" value="BCTRLSENSOR"/>
</dbReference>
<evidence type="ECO:0000259" key="14">
    <source>
        <dbReference type="PROSITE" id="PS50109"/>
    </source>
</evidence>
<keyword evidence="7 13" id="KW-0812">Transmembrane</keyword>
<feature type="transmembrane region" description="Helical" evidence="13">
    <location>
        <begin position="43"/>
        <end position="66"/>
    </location>
</feature>